<evidence type="ECO:0000259" key="1">
    <source>
        <dbReference type="Pfam" id="PF13817"/>
    </source>
</evidence>
<reference evidence="2 3" key="1">
    <citation type="submission" date="2016-08" db="EMBL/GenBank/DDBJ databases">
        <authorList>
            <person name="Seilhamer J.J."/>
        </authorList>
    </citation>
    <scope>NUCLEOTIDE SEQUENCE [LARGE SCALE GENOMIC DNA]</scope>
    <source>
        <strain evidence="2 3">HBR26</strain>
    </source>
</reference>
<evidence type="ECO:0000313" key="2">
    <source>
        <dbReference type="EMBL" id="SCB62389.1"/>
    </source>
</evidence>
<dbReference type="EMBL" id="FMAJ01000058">
    <property type="protein sequence ID" value="SCB62389.1"/>
    <property type="molecule type" value="Genomic_DNA"/>
</dbReference>
<gene>
    <name evidence="2" type="ORF">GA0061105_1582</name>
</gene>
<evidence type="ECO:0000313" key="3">
    <source>
        <dbReference type="Proteomes" id="UP000198723"/>
    </source>
</evidence>
<feature type="domain" description="Transposase IS66 C-terminal" evidence="1">
    <location>
        <begin position="12"/>
        <end position="44"/>
    </location>
</feature>
<dbReference type="STRING" id="1138170.GA0061105_1582"/>
<sequence length="51" mass="5628">MAPEEGAIHLIKLNAVDPQAYLTATLTAIVNGHKQSQIDELLPWKFLSQGR</sequence>
<dbReference type="Proteomes" id="UP000198723">
    <property type="component" value="Unassembled WGS sequence"/>
</dbReference>
<dbReference type="InterPro" id="IPR039552">
    <property type="entry name" value="IS66_C"/>
</dbReference>
<accession>A0A1C3YDE3</accession>
<name>A0A1C3YDE3_9HYPH</name>
<protein>
    <submittedName>
        <fullName evidence="2">IS66 C-terminal element</fullName>
    </submittedName>
</protein>
<dbReference type="AlphaFoldDB" id="A0A1C3YDE3"/>
<organism evidence="2 3">
    <name type="scientific">Rhizobium aethiopicum</name>
    <dbReference type="NCBI Taxonomy" id="1138170"/>
    <lineage>
        <taxon>Bacteria</taxon>
        <taxon>Pseudomonadati</taxon>
        <taxon>Pseudomonadota</taxon>
        <taxon>Alphaproteobacteria</taxon>
        <taxon>Hyphomicrobiales</taxon>
        <taxon>Rhizobiaceae</taxon>
        <taxon>Rhizobium/Agrobacterium group</taxon>
        <taxon>Rhizobium</taxon>
    </lineage>
</organism>
<dbReference type="Pfam" id="PF13817">
    <property type="entry name" value="DDE_Tnp_IS66_C"/>
    <property type="match status" value="1"/>
</dbReference>
<proteinExistence type="predicted"/>